<sequence length="117" mass="12770">MANVHRDARALACLHTTRAGAPLAPVRRPMSMSSDAFVAALCRTGFVIYHKGPEGTILERGTRAVVVPSREWLEADEVGDLRRMAGITWREFDAMIAQPESELRAYGSATREQASAG</sequence>
<keyword evidence="2" id="KW-1185">Reference proteome</keyword>
<evidence type="ECO:0000313" key="2">
    <source>
        <dbReference type="Proteomes" id="UP000064967"/>
    </source>
</evidence>
<dbReference type="AlphaFoldDB" id="A0A0K1PXJ3"/>
<gene>
    <name evidence="1" type="ORF">AKJ09_04909</name>
</gene>
<evidence type="ECO:0000313" key="1">
    <source>
        <dbReference type="EMBL" id="AKU98245.1"/>
    </source>
</evidence>
<accession>A0A0K1PXJ3</accession>
<dbReference type="EMBL" id="CP012333">
    <property type="protein sequence ID" value="AKU98245.1"/>
    <property type="molecule type" value="Genomic_DNA"/>
</dbReference>
<protein>
    <submittedName>
        <fullName evidence="1">Uncharacterized protein</fullName>
    </submittedName>
</protein>
<proteinExistence type="predicted"/>
<reference evidence="1 2" key="1">
    <citation type="submission" date="2015-08" db="EMBL/GenBank/DDBJ databases">
        <authorList>
            <person name="Babu N.S."/>
            <person name="Beckwith C.J."/>
            <person name="Beseler K.G."/>
            <person name="Brison A."/>
            <person name="Carone J.V."/>
            <person name="Caskin T.P."/>
            <person name="Diamond M."/>
            <person name="Durham M.E."/>
            <person name="Foxe J.M."/>
            <person name="Go M."/>
            <person name="Henderson B.A."/>
            <person name="Jones I.B."/>
            <person name="McGettigan J.A."/>
            <person name="Micheletti S.J."/>
            <person name="Nasrallah M.E."/>
            <person name="Ortiz D."/>
            <person name="Piller C.R."/>
            <person name="Privatt S.R."/>
            <person name="Schneider S.L."/>
            <person name="Sharp S."/>
            <person name="Smith T.C."/>
            <person name="Stanton J.D."/>
            <person name="Ullery H.E."/>
            <person name="Wilson R.J."/>
            <person name="Serrano M.G."/>
            <person name="Buck G."/>
            <person name="Lee V."/>
            <person name="Wang Y."/>
            <person name="Carvalho R."/>
            <person name="Voegtly L."/>
            <person name="Shi R."/>
            <person name="Duckworth R."/>
            <person name="Johnson A."/>
            <person name="Loviza R."/>
            <person name="Walstead R."/>
            <person name="Shah Z."/>
            <person name="Kiflezghi M."/>
            <person name="Wade K."/>
            <person name="Ball S.L."/>
            <person name="Bradley K.W."/>
            <person name="Asai D.J."/>
            <person name="Bowman C.A."/>
            <person name="Russell D.A."/>
            <person name="Pope W.H."/>
            <person name="Jacobs-Sera D."/>
            <person name="Hendrix R.W."/>
            <person name="Hatfull G.F."/>
        </authorList>
    </citation>
    <scope>NUCLEOTIDE SEQUENCE [LARGE SCALE GENOMIC DNA]</scope>
    <source>
        <strain evidence="1 2">DSM 27648</strain>
    </source>
</reference>
<name>A0A0K1PXJ3_9BACT</name>
<organism evidence="1 2">
    <name type="scientific">Labilithrix luteola</name>
    <dbReference type="NCBI Taxonomy" id="1391654"/>
    <lineage>
        <taxon>Bacteria</taxon>
        <taxon>Pseudomonadati</taxon>
        <taxon>Myxococcota</taxon>
        <taxon>Polyangia</taxon>
        <taxon>Polyangiales</taxon>
        <taxon>Labilitrichaceae</taxon>
        <taxon>Labilithrix</taxon>
    </lineage>
</organism>
<dbReference type="KEGG" id="llu:AKJ09_04909"/>
<dbReference type="STRING" id="1391654.AKJ09_04909"/>
<dbReference type="Proteomes" id="UP000064967">
    <property type="component" value="Chromosome"/>
</dbReference>